<sequence>MSVLRALATADLAALQYLLREGAPPIAEAVKEAIRQDHLPALQAIHAARWPVNGEEAMLEAALRGHVHIMA</sequence>
<dbReference type="Proteomes" id="UP000075714">
    <property type="component" value="Unassembled WGS sequence"/>
</dbReference>
<evidence type="ECO:0000313" key="2">
    <source>
        <dbReference type="Proteomes" id="UP000075714"/>
    </source>
</evidence>
<name>A0A150G9Q0_GONPE</name>
<comment type="caution">
    <text evidence="1">The sequence shown here is derived from an EMBL/GenBank/DDBJ whole genome shotgun (WGS) entry which is preliminary data.</text>
</comment>
<dbReference type="EMBL" id="LSYV01000043">
    <property type="protein sequence ID" value="KXZ46558.1"/>
    <property type="molecule type" value="Genomic_DNA"/>
</dbReference>
<keyword evidence="2" id="KW-1185">Reference proteome</keyword>
<dbReference type="AlphaFoldDB" id="A0A150G9Q0"/>
<organism evidence="1 2">
    <name type="scientific">Gonium pectorale</name>
    <name type="common">Green alga</name>
    <dbReference type="NCBI Taxonomy" id="33097"/>
    <lineage>
        <taxon>Eukaryota</taxon>
        <taxon>Viridiplantae</taxon>
        <taxon>Chlorophyta</taxon>
        <taxon>core chlorophytes</taxon>
        <taxon>Chlorophyceae</taxon>
        <taxon>CS clade</taxon>
        <taxon>Chlamydomonadales</taxon>
        <taxon>Volvocaceae</taxon>
        <taxon>Gonium</taxon>
    </lineage>
</organism>
<accession>A0A150G9Q0</accession>
<proteinExistence type="predicted"/>
<dbReference type="OrthoDB" id="544977at2759"/>
<protein>
    <submittedName>
        <fullName evidence="1">Uncharacterized protein</fullName>
    </submittedName>
</protein>
<evidence type="ECO:0000313" key="1">
    <source>
        <dbReference type="EMBL" id="KXZ46558.1"/>
    </source>
</evidence>
<gene>
    <name evidence="1" type="ORF">GPECTOR_42g766</name>
</gene>
<reference evidence="2" key="1">
    <citation type="journal article" date="2016" name="Nat. Commun.">
        <title>The Gonium pectorale genome demonstrates co-option of cell cycle regulation during the evolution of multicellularity.</title>
        <authorList>
            <person name="Hanschen E.R."/>
            <person name="Marriage T.N."/>
            <person name="Ferris P.J."/>
            <person name="Hamaji T."/>
            <person name="Toyoda A."/>
            <person name="Fujiyama A."/>
            <person name="Neme R."/>
            <person name="Noguchi H."/>
            <person name="Minakuchi Y."/>
            <person name="Suzuki M."/>
            <person name="Kawai-Toyooka H."/>
            <person name="Smith D.R."/>
            <person name="Sparks H."/>
            <person name="Anderson J."/>
            <person name="Bakaric R."/>
            <person name="Luria V."/>
            <person name="Karger A."/>
            <person name="Kirschner M.W."/>
            <person name="Durand P.M."/>
            <person name="Michod R.E."/>
            <person name="Nozaki H."/>
            <person name="Olson B.J."/>
        </authorList>
    </citation>
    <scope>NUCLEOTIDE SEQUENCE [LARGE SCALE GENOMIC DNA]</scope>
    <source>
        <strain evidence="2">NIES-2863</strain>
    </source>
</reference>